<evidence type="ECO:0000256" key="3">
    <source>
        <dbReference type="ARBA" id="ARBA00022448"/>
    </source>
</evidence>
<comment type="similarity">
    <text evidence="2">Belongs to the auxin efflux carrier (TC 2.A.69) family.</text>
</comment>
<evidence type="ECO:0000256" key="6">
    <source>
        <dbReference type="ARBA" id="ARBA00022989"/>
    </source>
</evidence>
<feature type="transmembrane region" description="Helical" evidence="8">
    <location>
        <begin position="49"/>
        <end position="74"/>
    </location>
</feature>
<feature type="transmembrane region" description="Helical" evidence="8">
    <location>
        <begin position="118"/>
        <end position="138"/>
    </location>
</feature>
<dbReference type="EMBL" id="SRLB01000005">
    <property type="protein sequence ID" value="TGE00606.1"/>
    <property type="molecule type" value="Genomic_DNA"/>
</dbReference>
<feature type="transmembrane region" description="Helical" evidence="8">
    <location>
        <begin position="339"/>
        <end position="359"/>
    </location>
</feature>
<protein>
    <submittedName>
        <fullName evidence="9">AEC family transporter</fullName>
    </submittedName>
</protein>
<evidence type="ECO:0000256" key="4">
    <source>
        <dbReference type="ARBA" id="ARBA00022475"/>
    </source>
</evidence>
<feature type="transmembrane region" description="Helical" evidence="8">
    <location>
        <begin position="250"/>
        <end position="270"/>
    </location>
</feature>
<feature type="transmembrane region" description="Helical" evidence="8">
    <location>
        <begin position="219"/>
        <end position="238"/>
    </location>
</feature>
<comment type="caution">
    <text evidence="9">The sequence shown here is derived from an EMBL/GenBank/DDBJ whole genome shotgun (WGS) entry which is preliminary data.</text>
</comment>
<keyword evidence="3" id="KW-0813">Transport</keyword>
<dbReference type="GO" id="GO:0055085">
    <property type="term" value="P:transmembrane transport"/>
    <property type="evidence" value="ECO:0007669"/>
    <property type="project" value="InterPro"/>
</dbReference>
<keyword evidence="6 8" id="KW-1133">Transmembrane helix</keyword>
<reference evidence="9 10" key="1">
    <citation type="submission" date="2019-04" db="EMBL/GenBank/DDBJ databases">
        <authorList>
            <person name="Feng G."/>
            <person name="Zhu H."/>
        </authorList>
    </citation>
    <scope>NUCLEOTIDE SEQUENCE [LARGE SCALE GENOMIC DNA]</scope>
    <source>
        <strain evidence="9 10">6HR-1</strain>
    </source>
</reference>
<feature type="transmembrane region" description="Helical" evidence="8">
    <location>
        <begin position="175"/>
        <end position="198"/>
    </location>
</feature>
<accession>A0A4Z0NUL5</accession>
<dbReference type="PANTHER" id="PTHR36838">
    <property type="entry name" value="AUXIN EFFLUX CARRIER FAMILY PROTEIN"/>
    <property type="match status" value="1"/>
</dbReference>
<feature type="transmembrane region" description="Helical" evidence="8">
    <location>
        <begin position="309"/>
        <end position="327"/>
    </location>
</feature>
<comment type="subcellular location">
    <subcellularLocation>
        <location evidence="1">Cell membrane</location>
        <topology evidence="1">Multi-pass membrane protein</topology>
    </subcellularLocation>
</comment>
<keyword evidence="5 8" id="KW-0812">Transmembrane</keyword>
<dbReference type="GO" id="GO:0005886">
    <property type="term" value="C:plasma membrane"/>
    <property type="evidence" value="ECO:0007669"/>
    <property type="project" value="UniProtKB-SubCell"/>
</dbReference>
<feature type="transmembrane region" description="Helical" evidence="8">
    <location>
        <begin position="279"/>
        <end position="303"/>
    </location>
</feature>
<dbReference type="OrthoDB" id="9810457at2"/>
<dbReference type="Gene3D" id="1.20.1530.20">
    <property type="match status" value="1"/>
</dbReference>
<sequence>MDRRRVARVTPPAVTTCEHHGEGHAAPAQAGIFAIGEAGRTGSHGMSHLAAIASTLVSVILPVFGLIVIGRLIIRFGIVDRGETKGLTGLIFWVLLPSLLFLSIIGSRTPPRLDVIGTYFAVALPLFALSVLGGIALLRLTIAQAAVFGLNAVFGNTVLLGIPIVGAIWGGAGLAVLLSIIAAHSLLLLPAATVLVELDRGVPRDRLVHTLRDTITGSLKNPIISSIVAATLWNATGLPLPEGLRRMLDLLAQAAPALALISLGASLPVLRRETVGPSVLLAVGIKLAVMPLGMGLAVTLAGIPAPASLIMIVTAALPTGANAFLLAHRSGAMMEVSAATVVVATVLSVATLTGILSAAL</sequence>
<feature type="transmembrane region" description="Helical" evidence="8">
    <location>
        <begin position="145"/>
        <end position="169"/>
    </location>
</feature>
<dbReference type="InterPro" id="IPR004776">
    <property type="entry name" value="Mem_transp_PIN-like"/>
</dbReference>
<evidence type="ECO:0000256" key="7">
    <source>
        <dbReference type="ARBA" id="ARBA00023136"/>
    </source>
</evidence>
<organism evidence="9 10">
    <name type="scientific">Methylobacterium nonmethylotrophicum</name>
    <dbReference type="NCBI Taxonomy" id="1141884"/>
    <lineage>
        <taxon>Bacteria</taxon>
        <taxon>Pseudomonadati</taxon>
        <taxon>Pseudomonadota</taxon>
        <taxon>Alphaproteobacteria</taxon>
        <taxon>Hyphomicrobiales</taxon>
        <taxon>Methylobacteriaceae</taxon>
        <taxon>Methylobacterium</taxon>
    </lineage>
</organism>
<evidence type="ECO:0000256" key="1">
    <source>
        <dbReference type="ARBA" id="ARBA00004651"/>
    </source>
</evidence>
<name>A0A4Z0NUL5_9HYPH</name>
<feature type="transmembrane region" description="Helical" evidence="8">
    <location>
        <begin position="86"/>
        <end position="106"/>
    </location>
</feature>
<dbReference type="PANTHER" id="PTHR36838:SF1">
    <property type="entry name" value="SLR1864 PROTEIN"/>
    <property type="match status" value="1"/>
</dbReference>
<keyword evidence="7 8" id="KW-0472">Membrane</keyword>
<proteinExistence type="inferred from homology"/>
<dbReference type="Pfam" id="PF03547">
    <property type="entry name" value="Mem_trans"/>
    <property type="match status" value="1"/>
</dbReference>
<evidence type="ECO:0000256" key="8">
    <source>
        <dbReference type="SAM" id="Phobius"/>
    </source>
</evidence>
<keyword evidence="10" id="KW-1185">Reference proteome</keyword>
<evidence type="ECO:0000256" key="2">
    <source>
        <dbReference type="ARBA" id="ARBA00010145"/>
    </source>
</evidence>
<dbReference type="Proteomes" id="UP000297535">
    <property type="component" value="Unassembled WGS sequence"/>
</dbReference>
<dbReference type="InterPro" id="IPR038770">
    <property type="entry name" value="Na+/solute_symporter_sf"/>
</dbReference>
<keyword evidence="4" id="KW-1003">Cell membrane</keyword>
<dbReference type="AlphaFoldDB" id="A0A4Z0NUL5"/>
<evidence type="ECO:0000313" key="9">
    <source>
        <dbReference type="EMBL" id="TGE00606.1"/>
    </source>
</evidence>
<evidence type="ECO:0000313" key="10">
    <source>
        <dbReference type="Proteomes" id="UP000297535"/>
    </source>
</evidence>
<gene>
    <name evidence="9" type="ORF">EU555_07600</name>
</gene>
<evidence type="ECO:0000256" key="5">
    <source>
        <dbReference type="ARBA" id="ARBA00022692"/>
    </source>
</evidence>